<accession>T1JZF3</accession>
<dbReference type="Proteomes" id="UP000015104">
    <property type="component" value="Unassembled WGS sequence"/>
</dbReference>
<dbReference type="PANTHER" id="PTHR18952:SF208">
    <property type="entry name" value="CARBONIC ANHYDRASE XA-RELATED"/>
    <property type="match status" value="1"/>
</dbReference>
<protein>
    <recommendedName>
        <fullName evidence="2">Alpha-carbonic anhydrase domain-containing protein</fullName>
    </recommendedName>
</protein>
<evidence type="ECO:0000256" key="1">
    <source>
        <dbReference type="ARBA" id="ARBA00010718"/>
    </source>
</evidence>
<dbReference type="STRING" id="32264.T1JZF3"/>
<dbReference type="KEGG" id="tut:107372155"/>
<dbReference type="Gene3D" id="3.10.200.10">
    <property type="entry name" value="Alpha carbonic anhydrase"/>
    <property type="match status" value="1"/>
</dbReference>
<dbReference type="Pfam" id="PF00194">
    <property type="entry name" value="Carb_anhydrase"/>
    <property type="match status" value="1"/>
</dbReference>
<dbReference type="InterPro" id="IPR036398">
    <property type="entry name" value="CA_dom_sf"/>
</dbReference>
<comment type="similarity">
    <text evidence="1">Belongs to the alpha-carbonic anhydrase family.</text>
</comment>
<evidence type="ECO:0000313" key="4">
    <source>
        <dbReference type="Proteomes" id="UP000015104"/>
    </source>
</evidence>
<evidence type="ECO:0000259" key="2">
    <source>
        <dbReference type="PROSITE" id="PS51144"/>
    </source>
</evidence>
<feature type="domain" description="Alpha-carbonic anhydrase" evidence="2">
    <location>
        <begin position="39"/>
        <end position="318"/>
    </location>
</feature>
<dbReference type="SMART" id="SM01057">
    <property type="entry name" value="Carb_anhydrase"/>
    <property type="match status" value="1"/>
</dbReference>
<reference evidence="4" key="1">
    <citation type="submission" date="2011-08" db="EMBL/GenBank/DDBJ databases">
        <authorList>
            <person name="Rombauts S."/>
        </authorList>
    </citation>
    <scope>NUCLEOTIDE SEQUENCE</scope>
    <source>
        <strain evidence="4">London</strain>
    </source>
</reference>
<dbReference type="GO" id="GO:0006730">
    <property type="term" value="P:one-carbon metabolic process"/>
    <property type="evidence" value="ECO:0007669"/>
    <property type="project" value="TreeGrafter"/>
</dbReference>
<dbReference type="GO" id="GO:0008270">
    <property type="term" value="F:zinc ion binding"/>
    <property type="evidence" value="ECO:0007669"/>
    <property type="project" value="InterPro"/>
</dbReference>
<gene>
    <name evidence="3" type="primary">107372155</name>
</gene>
<dbReference type="PROSITE" id="PS51144">
    <property type="entry name" value="ALPHA_CA_2"/>
    <property type="match status" value="1"/>
</dbReference>
<dbReference type="HOGENOM" id="CLU_1983602_0_0_1"/>
<dbReference type="eggNOG" id="KOG0382">
    <property type="taxonomic scope" value="Eukaryota"/>
</dbReference>
<dbReference type="AlphaFoldDB" id="T1JZF3"/>
<dbReference type="InterPro" id="IPR023561">
    <property type="entry name" value="Carbonic_anhydrase_a-class"/>
</dbReference>
<dbReference type="EMBL" id="CAEY01001120">
    <property type="status" value="NOT_ANNOTATED_CDS"/>
    <property type="molecule type" value="Genomic_DNA"/>
</dbReference>
<dbReference type="OrthoDB" id="5978072at2759"/>
<dbReference type="SUPFAM" id="SSF51069">
    <property type="entry name" value="Carbonic anhydrase"/>
    <property type="match status" value="1"/>
</dbReference>
<organism evidence="3 4">
    <name type="scientific">Tetranychus urticae</name>
    <name type="common">Two-spotted spider mite</name>
    <dbReference type="NCBI Taxonomy" id="32264"/>
    <lineage>
        <taxon>Eukaryota</taxon>
        <taxon>Metazoa</taxon>
        <taxon>Ecdysozoa</taxon>
        <taxon>Arthropoda</taxon>
        <taxon>Chelicerata</taxon>
        <taxon>Arachnida</taxon>
        <taxon>Acari</taxon>
        <taxon>Acariformes</taxon>
        <taxon>Trombidiformes</taxon>
        <taxon>Prostigmata</taxon>
        <taxon>Eleutherengona</taxon>
        <taxon>Raphignathae</taxon>
        <taxon>Tetranychoidea</taxon>
        <taxon>Tetranychidae</taxon>
        <taxon>Tetranychus</taxon>
    </lineage>
</organism>
<dbReference type="OMA" id="TYRANSP"/>
<sequence length="382" mass="43072">MKSLSSILIQLPLTLSGWIVLVNHILSPSTYLVSSSWEQWWTYEGISGPNFWGRLNPKWSLCSKGRRQSPIDIDPEALLFDPFLSPLQLIGDHVNGNLINTGRGIIFKVSGLNKSESIELSSASLSGSSPSVNLANGPLTYRYTLNHFSLHYGRNISKGSEHTIGGIQFPGEIQFYAYNSILYDSWEEASLRAHGVVAVSVLLQISHDSKQANNQLRRITHALKNITTTGSSQKMESLSIKEIMPEAMRRQYLTYDGSLTEPGCYETVQWIILNKPIYMTSHLFHSLRMSSSTDEPSHGADNYRPIQRLNSRPIRTNINFETSYQISLEGHDERLSEKFDGPEYVTEFGKKMDQNVTSKRKGSCSMKRSVTYRANSPRIIET</sequence>
<name>T1JZF3_TETUR</name>
<keyword evidence="4" id="KW-1185">Reference proteome</keyword>
<dbReference type="PANTHER" id="PTHR18952">
    <property type="entry name" value="CARBONIC ANHYDRASE"/>
    <property type="match status" value="1"/>
</dbReference>
<dbReference type="InterPro" id="IPR001148">
    <property type="entry name" value="CA_dom"/>
</dbReference>
<proteinExistence type="inferred from homology"/>
<dbReference type="EnsemblMetazoa" id="tetur03g03750.1">
    <property type="protein sequence ID" value="tetur03g03750.1"/>
    <property type="gene ID" value="tetur03g03750"/>
</dbReference>
<dbReference type="GO" id="GO:0004089">
    <property type="term" value="F:carbonate dehydratase activity"/>
    <property type="evidence" value="ECO:0007669"/>
    <property type="project" value="InterPro"/>
</dbReference>
<evidence type="ECO:0000313" key="3">
    <source>
        <dbReference type="EnsemblMetazoa" id="tetur03g03750.1"/>
    </source>
</evidence>
<reference evidence="3" key="2">
    <citation type="submission" date="2015-06" db="UniProtKB">
        <authorList>
            <consortium name="EnsemblMetazoa"/>
        </authorList>
    </citation>
    <scope>IDENTIFICATION</scope>
</reference>